<dbReference type="Pfam" id="PF08887">
    <property type="entry name" value="GAD-like"/>
    <property type="match status" value="1"/>
</dbReference>
<name>A0AA90ASI3_STEMA</name>
<dbReference type="InterPro" id="IPR014983">
    <property type="entry name" value="GAD-rel"/>
</dbReference>
<dbReference type="RefSeq" id="WP_164171587.1">
    <property type="nucleotide sequence ID" value="NZ_CP040438.1"/>
</dbReference>
<reference evidence="3" key="1">
    <citation type="submission" date="2020-11" db="EMBL/GenBank/DDBJ databases">
        <title>Enhanced detection system for hospital associated transmission using whole genome sequencing surveillance.</title>
        <authorList>
            <person name="Harrison L.H."/>
            <person name="Van Tyne D."/>
            <person name="Marsh J.W."/>
            <person name="Griffith M.P."/>
            <person name="Snyder D.J."/>
            <person name="Cooper V.S."/>
            <person name="Mustapha M."/>
        </authorList>
    </citation>
    <scope>NUCLEOTIDE SEQUENCE</scope>
    <source>
        <strain evidence="3">STEN00091</strain>
    </source>
</reference>
<evidence type="ECO:0000313" key="3">
    <source>
        <dbReference type="EMBL" id="MBH1651648.1"/>
    </source>
</evidence>
<accession>A0AA90ASI3</accession>
<evidence type="ECO:0000256" key="1">
    <source>
        <dbReference type="SAM" id="SignalP"/>
    </source>
</evidence>
<feature type="chain" id="PRO_5041663759" description="GAD-related domain-containing protein" evidence="1">
    <location>
        <begin position="19"/>
        <end position="371"/>
    </location>
</feature>
<sequence>MTSTALCLSLALQLPVAAEPLALGPDSLLALHQALQSFGDFQQPYSAPMDVNDPDAGATDATVEVSAGCLQGGPQVIILDADIDEAPERYLVLDKAWHDLPAGTLLLVSGGSVTVIPTHEGSPELARAETLLAFLDCLPISTDWNALAVPNTALPVTELNPDEFFQGFIPSSKVEAVPEATLATWEGVLPNLLLALWRRDGLARYRDDRLALVDPHLYAEIATAFLQGNPMEGADIFHVYAVTAFGQILLCGENTSAQISIDPHSGHVSTESDLPDPADAVERNWKLAFLLEALDGPYLDVTDDDERPLHAHARDRLGPLAPNEIYSFSPAVSEGGWNAAHLVKADRLAELEALAGIAPGKPPTQPDGDNR</sequence>
<dbReference type="EMBL" id="JADUNP010000007">
    <property type="protein sequence ID" value="MBH1651648.1"/>
    <property type="molecule type" value="Genomic_DNA"/>
</dbReference>
<organism evidence="3 4">
    <name type="scientific">Stenotrophomonas maltophilia</name>
    <name type="common">Pseudomonas maltophilia</name>
    <name type="synonym">Xanthomonas maltophilia</name>
    <dbReference type="NCBI Taxonomy" id="40324"/>
    <lineage>
        <taxon>Bacteria</taxon>
        <taxon>Pseudomonadati</taxon>
        <taxon>Pseudomonadota</taxon>
        <taxon>Gammaproteobacteria</taxon>
        <taxon>Lysobacterales</taxon>
        <taxon>Lysobacteraceae</taxon>
        <taxon>Stenotrophomonas</taxon>
        <taxon>Stenotrophomonas maltophilia group</taxon>
    </lineage>
</organism>
<evidence type="ECO:0000259" key="2">
    <source>
        <dbReference type="Pfam" id="PF08887"/>
    </source>
</evidence>
<protein>
    <recommendedName>
        <fullName evidence="2">GAD-related domain-containing protein</fullName>
    </recommendedName>
</protein>
<proteinExistence type="predicted"/>
<dbReference type="Proteomes" id="UP000625930">
    <property type="component" value="Unassembled WGS sequence"/>
</dbReference>
<keyword evidence="1" id="KW-0732">Signal</keyword>
<evidence type="ECO:0000313" key="4">
    <source>
        <dbReference type="Proteomes" id="UP000625930"/>
    </source>
</evidence>
<gene>
    <name evidence="3" type="ORF">I5U67_05630</name>
</gene>
<dbReference type="AlphaFoldDB" id="A0AA90ASI3"/>
<feature type="domain" description="GAD-related" evidence="2">
    <location>
        <begin position="164"/>
        <end position="262"/>
    </location>
</feature>
<comment type="caution">
    <text evidence="3">The sequence shown here is derived from an EMBL/GenBank/DDBJ whole genome shotgun (WGS) entry which is preliminary data.</text>
</comment>
<feature type="signal peptide" evidence="1">
    <location>
        <begin position="1"/>
        <end position="18"/>
    </location>
</feature>